<dbReference type="AlphaFoldDB" id="A0A9D4IYH4"/>
<evidence type="ECO:0000256" key="11">
    <source>
        <dbReference type="SAM" id="Phobius"/>
    </source>
</evidence>
<dbReference type="PROSITE" id="PS50283">
    <property type="entry name" value="NA_SOLUT_SYMP_3"/>
    <property type="match status" value="1"/>
</dbReference>
<dbReference type="GO" id="GO:0005886">
    <property type="term" value="C:plasma membrane"/>
    <property type="evidence" value="ECO:0007669"/>
    <property type="project" value="UniProtKB-SubCell"/>
</dbReference>
<evidence type="ECO:0000256" key="7">
    <source>
        <dbReference type="ARBA" id="ARBA00023053"/>
    </source>
</evidence>
<dbReference type="PANTHER" id="PTHR42985:SF40">
    <property type="entry name" value="LD47995P-RELATED"/>
    <property type="match status" value="1"/>
</dbReference>
<accession>A0A9D4IYH4</accession>
<feature type="transmembrane region" description="Helical" evidence="11">
    <location>
        <begin position="82"/>
        <end position="108"/>
    </location>
</feature>
<evidence type="ECO:0000256" key="6">
    <source>
        <dbReference type="ARBA" id="ARBA00022989"/>
    </source>
</evidence>
<evidence type="ECO:0000256" key="5">
    <source>
        <dbReference type="ARBA" id="ARBA00022692"/>
    </source>
</evidence>
<feature type="transmembrane region" description="Helical" evidence="11">
    <location>
        <begin position="129"/>
        <end position="150"/>
    </location>
</feature>
<keyword evidence="3" id="KW-0813">Transport</keyword>
<keyword evidence="6 11" id="KW-1133">Transmembrane helix</keyword>
<proteinExistence type="inferred from homology"/>
<keyword evidence="9 11" id="KW-0472">Membrane</keyword>
<evidence type="ECO:0000313" key="12">
    <source>
        <dbReference type="EMBL" id="KAH3788943.1"/>
    </source>
</evidence>
<evidence type="ECO:0000256" key="9">
    <source>
        <dbReference type="ARBA" id="ARBA00023136"/>
    </source>
</evidence>
<evidence type="ECO:0000256" key="10">
    <source>
        <dbReference type="ARBA" id="ARBA00023201"/>
    </source>
</evidence>
<keyword evidence="13" id="KW-1185">Reference proteome</keyword>
<dbReference type="Proteomes" id="UP000828390">
    <property type="component" value="Unassembled WGS sequence"/>
</dbReference>
<evidence type="ECO:0008006" key="14">
    <source>
        <dbReference type="Google" id="ProtNLM"/>
    </source>
</evidence>
<dbReference type="InterPro" id="IPR051163">
    <property type="entry name" value="Sodium:Solute_Symporter_SSF"/>
</dbReference>
<keyword evidence="8" id="KW-0406">Ion transport</keyword>
<protein>
    <recommendedName>
        <fullName evidence="14">Sodium-coupled monocarboxylate transporter 1</fullName>
    </recommendedName>
</protein>
<evidence type="ECO:0000256" key="2">
    <source>
        <dbReference type="ARBA" id="ARBA00006434"/>
    </source>
</evidence>
<keyword evidence="10" id="KW-0739">Sodium transport</keyword>
<evidence type="ECO:0000256" key="4">
    <source>
        <dbReference type="ARBA" id="ARBA00022475"/>
    </source>
</evidence>
<dbReference type="EMBL" id="JAIWYP010000008">
    <property type="protein sequence ID" value="KAH3788943.1"/>
    <property type="molecule type" value="Genomic_DNA"/>
</dbReference>
<evidence type="ECO:0000256" key="3">
    <source>
        <dbReference type="ARBA" id="ARBA00022448"/>
    </source>
</evidence>
<dbReference type="Gene3D" id="1.20.1730.10">
    <property type="entry name" value="Sodium/glucose cotransporter"/>
    <property type="match status" value="1"/>
</dbReference>
<keyword evidence="5 11" id="KW-0812">Transmembrane</keyword>
<evidence type="ECO:0000256" key="8">
    <source>
        <dbReference type="ARBA" id="ARBA00023065"/>
    </source>
</evidence>
<dbReference type="GO" id="GO:0015293">
    <property type="term" value="F:symporter activity"/>
    <property type="evidence" value="ECO:0007669"/>
    <property type="project" value="TreeGrafter"/>
</dbReference>
<comment type="similarity">
    <text evidence="2">Belongs to the sodium:solute symporter (SSF) (TC 2.A.21) family.</text>
</comment>
<feature type="transmembrane region" description="Helical" evidence="11">
    <location>
        <begin position="12"/>
        <end position="31"/>
    </location>
</feature>
<dbReference type="PANTHER" id="PTHR42985">
    <property type="entry name" value="SODIUM-COUPLED MONOCARBOXYLATE TRANSPORTER"/>
    <property type="match status" value="1"/>
</dbReference>
<gene>
    <name evidence="12" type="ORF">DPMN_167107</name>
</gene>
<dbReference type="InterPro" id="IPR001734">
    <property type="entry name" value="Na/solute_symporter"/>
</dbReference>
<keyword evidence="4" id="KW-1003">Cell membrane</keyword>
<name>A0A9D4IYH4_DREPO</name>
<sequence>MSMDIYLSPADVAVLCCGILASLVVGVVYAVKESRHKSSFFRFHRGGGKLHPFSVAVSLVVTFQSSIFYLEDPSEIFMYGSYYMMQILGLIVGYLMMFFITIPLFYPLQITNVYEYLQMRHESQRVRQMSMWLVNAGYLLYAGIVTFGAATGM</sequence>
<comment type="caution">
    <text evidence="12">The sequence shown here is derived from an EMBL/GenBank/DDBJ whole genome shotgun (WGS) entry which is preliminary data.</text>
</comment>
<keyword evidence="7" id="KW-0915">Sodium</keyword>
<evidence type="ECO:0000256" key="1">
    <source>
        <dbReference type="ARBA" id="ARBA00004651"/>
    </source>
</evidence>
<comment type="subcellular location">
    <subcellularLocation>
        <location evidence="1">Cell membrane</location>
        <topology evidence="1">Multi-pass membrane protein</topology>
    </subcellularLocation>
</comment>
<organism evidence="12 13">
    <name type="scientific">Dreissena polymorpha</name>
    <name type="common">Zebra mussel</name>
    <name type="synonym">Mytilus polymorpha</name>
    <dbReference type="NCBI Taxonomy" id="45954"/>
    <lineage>
        <taxon>Eukaryota</taxon>
        <taxon>Metazoa</taxon>
        <taxon>Spiralia</taxon>
        <taxon>Lophotrochozoa</taxon>
        <taxon>Mollusca</taxon>
        <taxon>Bivalvia</taxon>
        <taxon>Autobranchia</taxon>
        <taxon>Heteroconchia</taxon>
        <taxon>Euheterodonta</taxon>
        <taxon>Imparidentia</taxon>
        <taxon>Neoheterodontei</taxon>
        <taxon>Myida</taxon>
        <taxon>Dreissenoidea</taxon>
        <taxon>Dreissenidae</taxon>
        <taxon>Dreissena</taxon>
    </lineage>
</organism>
<reference evidence="12" key="2">
    <citation type="submission" date="2020-11" db="EMBL/GenBank/DDBJ databases">
        <authorList>
            <person name="McCartney M.A."/>
            <person name="Auch B."/>
            <person name="Kono T."/>
            <person name="Mallez S."/>
            <person name="Becker A."/>
            <person name="Gohl D.M."/>
            <person name="Silverstein K.A.T."/>
            <person name="Koren S."/>
            <person name="Bechman K.B."/>
            <person name="Herman A."/>
            <person name="Abrahante J.E."/>
            <person name="Garbe J."/>
        </authorList>
    </citation>
    <scope>NUCLEOTIDE SEQUENCE</scope>
    <source>
        <strain evidence="12">Duluth1</strain>
        <tissue evidence="12">Whole animal</tissue>
    </source>
</reference>
<reference evidence="12" key="1">
    <citation type="journal article" date="2019" name="bioRxiv">
        <title>The Genome of the Zebra Mussel, Dreissena polymorpha: A Resource for Invasive Species Research.</title>
        <authorList>
            <person name="McCartney M.A."/>
            <person name="Auch B."/>
            <person name="Kono T."/>
            <person name="Mallez S."/>
            <person name="Zhang Y."/>
            <person name="Obille A."/>
            <person name="Becker A."/>
            <person name="Abrahante J.E."/>
            <person name="Garbe J."/>
            <person name="Badalamenti J.P."/>
            <person name="Herman A."/>
            <person name="Mangelson H."/>
            <person name="Liachko I."/>
            <person name="Sullivan S."/>
            <person name="Sone E.D."/>
            <person name="Koren S."/>
            <person name="Silverstein K.A.T."/>
            <person name="Beckman K.B."/>
            <person name="Gohl D.M."/>
        </authorList>
    </citation>
    <scope>NUCLEOTIDE SEQUENCE</scope>
    <source>
        <strain evidence="12">Duluth1</strain>
        <tissue evidence="12">Whole animal</tissue>
    </source>
</reference>
<dbReference type="GO" id="GO:0006814">
    <property type="term" value="P:sodium ion transport"/>
    <property type="evidence" value="ECO:0007669"/>
    <property type="project" value="UniProtKB-KW"/>
</dbReference>
<evidence type="ECO:0000313" key="13">
    <source>
        <dbReference type="Proteomes" id="UP000828390"/>
    </source>
</evidence>
<feature type="transmembrane region" description="Helical" evidence="11">
    <location>
        <begin position="52"/>
        <end position="70"/>
    </location>
</feature>
<dbReference type="InterPro" id="IPR038377">
    <property type="entry name" value="Na/Glc_symporter_sf"/>
</dbReference>